<evidence type="ECO:0000256" key="1">
    <source>
        <dbReference type="SAM" id="MobiDB-lite"/>
    </source>
</evidence>
<feature type="region of interest" description="Disordered" evidence="1">
    <location>
        <begin position="173"/>
        <end position="196"/>
    </location>
</feature>
<protein>
    <submittedName>
        <fullName evidence="2">Uncharacterized protein</fullName>
    </submittedName>
</protein>
<reference evidence="2" key="2">
    <citation type="submission" date="2020-11" db="EMBL/GenBank/DDBJ databases">
        <authorList>
            <consortium name="DOE Joint Genome Institute"/>
            <person name="Kuo A."/>
            <person name="Miyauchi S."/>
            <person name="Kiss E."/>
            <person name="Drula E."/>
            <person name="Kohler A."/>
            <person name="Sanchez-Garcia M."/>
            <person name="Andreopoulos B."/>
            <person name="Barry K.W."/>
            <person name="Bonito G."/>
            <person name="Buee M."/>
            <person name="Carver A."/>
            <person name="Chen C."/>
            <person name="Cichocki N."/>
            <person name="Clum A."/>
            <person name="Culley D."/>
            <person name="Crous P.W."/>
            <person name="Fauchery L."/>
            <person name="Girlanda M."/>
            <person name="Hayes R."/>
            <person name="Keri Z."/>
            <person name="Labutti K."/>
            <person name="Lipzen A."/>
            <person name="Lombard V."/>
            <person name="Magnuson J."/>
            <person name="Maillard F."/>
            <person name="Morin E."/>
            <person name="Murat C."/>
            <person name="Nolan M."/>
            <person name="Ohm R."/>
            <person name="Pangilinan J."/>
            <person name="Pereira M."/>
            <person name="Perotto S."/>
            <person name="Peter M."/>
            <person name="Riley R."/>
            <person name="Sitrit Y."/>
            <person name="Stielow B."/>
            <person name="Szollosi G."/>
            <person name="Zifcakova L."/>
            <person name="Stursova M."/>
            <person name="Spatafora J.W."/>
            <person name="Tedersoo L."/>
            <person name="Vaario L.-M."/>
            <person name="Yamada A."/>
            <person name="Yan M."/>
            <person name="Wang P."/>
            <person name="Xu J."/>
            <person name="Bruns T."/>
            <person name="Baldrian P."/>
            <person name="Vilgalys R."/>
            <person name="Henrissat B."/>
            <person name="Grigoriev I.V."/>
            <person name="Hibbett D."/>
            <person name="Nagy L.G."/>
            <person name="Martin F.M."/>
        </authorList>
    </citation>
    <scope>NUCLEOTIDE SEQUENCE</scope>
    <source>
        <strain evidence="2">UH-Tt-Lm1</strain>
    </source>
</reference>
<gene>
    <name evidence="2" type="ORF">BJ322DRAFT_1017951</name>
</gene>
<evidence type="ECO:0000313" key="2">
    <source>
        <dbReference type="EMBL" id="KAF9789249.1"/>
    </source>
</evidence>
<organism evidence="2 3">
    <name type="scientific">Thelephora terrestris</name>
    <dbReference type="NCBI Taxonomy" id="56493"/>
    <lineage>
        <taxon>Eukaryota</taxon>
        <taxon>Fungi</taxon>
        <taxon>Dikarya</taxon>
        <taxon>Basidiomycota</taxon>
        <taxon>Agaricomycotina</taxon>
        <taxon>Agaricomycetes</taxon>
        <taxon>Thelephorales</taxon>
        <taxon>Thelephoraceae</taxon>
        <taxon>Thelephora</taxon>
    </lineage>
</organism>
<dbReference type="Proteomes" id="UP000736335">
    <property type="component" value="Unassembled WGS sequence"/>
</dbReference>
<dbReference type="EMBL" id="WIUZ02000003">
    <property type="protein sequence ID" value="KAF9789249.1"/>
    <property type="molecule type" value="Genomic_DNA"/>
</dbReference>
<reference evidence="2" key="1">
    <citation type="journal article" date="2020" name="Nat. Commun.">
        <title>Large-scale genome sequencing of mycorrhizal fungi provides insights into the early evolution of symbiotic traits.</title>
        <authorList>
            <person name="Miyauchi S."/>
            <person name="Kiss E."/>
            <person name="Kuo A."/>
            <person name="Drula E."/>
            <person name="Kohler A."/>
            <person name="Sanchez-Garcia M."/>
            <person name="Morin E."/>
            <person name="Andreopoulos B."/>
            <person name="Barry K.W."/>
            <person name="Bonito G."/>
            <person name="Buee M."/>
            <person name="Carver A."/>
            <person name="Chen C."/>
            <person name="Cichocki N."/>
            <person name="Clum A."/>
            <person name="Culley D."/>
            <person name="Crous P.W."/>
            <person name="Fauchery L."/>
            <person name="Girlanda M."/>
            <person name="Hayes R.D."/>
            <person name="Keri Z."/>
            <person name="LaButti K."/>
            <person name="Lipzen A."/>
            <person name="Lombard V."/>
            <person name="Magnuson J."/>
            <person name="Maillard F."/>
            <person name="Murat C."/>
            <person name="Nolan M."/>
            <person name="Ohm R.A."/>
            <person name="Pangilinan J."/>
            <person name="Pereira M.F."/>
            <person name="Perotto S."/>
            <person name="Peter M."/>
            <person name="Pfister S."/>
            <person name="Riley R."/>
            <person name="Sitrit Y."/>
            <person name="Stielow J.B."/>
            <person name="Szollosi G."/>
            <person name="Zifcakova L."/>
            <person name="Stursova M."/>
            <person name="Spatafora J.W."/>
            <person name="Tedersoo L."/>
            <person name="Vaario L.M."/>
            <person name="Yamada A."/>
            <person name="Yan M."/>
            <person name="Wang P."/>
            <person name="Xu J."/>
            <person name="Bruns T."/>
            <person name="Baldrian P."/>
            <person name="Vilgalys R."/>
            <person name="Dunand C."/>
            <person name="Henrissat B."/>
            <person name="Grigoriev I.V."/>
            <person name="Hibbett D."/>
            <person name="Nagy L.G."/>
            <person name="Martin F.M."/>
        </authorList>
    </citation>
    <scope>NUCLEOTIDE SEQUENCE</scope>
    <source>
        <strain evidence="2">UH-Tt-Lm1</strain>
    </source>
</reference>
<name>A0A9P6HNE8_9AGAM</name>
<comment type="caution">
    <text evidence="2">The sequence shown here is derived from an EMBL/GenBank/DDBJ whole genome shotgun (WGS) entry which is preliminary data.</text>
</comment>
<dbReference type="AlphaFoldDB" id="A0A9P6HNE8"/>
<proteinExistence type="predicted"/>
<evidence type="ECO:0000313" key="3">
    <source>
        <dbReference type="Proteomes" id="UP000736335"/>
    </source>
</evidence>
<accession>A0A9P6HNE8</accession>
<sequence length="196" mass="20945">MQSEDFVLARLERSTSLIQRRLENLVYKLDELNKKLDMLLAQFGVEIYSLDSRGFSSAANTGWSGPSFEEQFGGSMGEASNLMAAESNPGIAPNDTLLQCGNCFEEHDDGGIAGGSYNPPQAEIPPLQPTTSTLPASMVFVDGMWMDPPANSTPFPPANPSVETCGHGVWADGLGQGAVPSTPSTVTEPYRAEDDI</sequence>
<keyword evidence="3" id="KW-1185">Reference proteome</keyword>